<evidence type="ECO:0000256" key="2">
    <source>
        <dbReference type="SAM" id="MobiDB-lite"/>
    </source>
</evidence>
<evidence type="ECO:0000256" key="1">
    <source>
        <dbReference type="ARBA" id="ARBA00005707"/>
    </source>
</evidence>
<dbReference type="PANTHER" id="PTHR13602:SF2">
    <property type="entry name" value="UPF0488 PROTEIN C8ORF33"/>
    <property type="match status" value="1"/>
</dbReference>
<feature type="compositionally biased region" description="Basic and acidic residues" evidence="2">
    <location>
        <begin position="144"/>
        <end position="160"/>
    </location>
</feature>
<dbReference type="InterPro" id="IPR029274">
    <property type="entry name" value="DUF4615"/>
</dbReference>
<reference evidence="3 4" key="1">
    <citation type="submission" date="2024-05" db="EMBL/GenBank/DDBJ databases">
        <title>The nuclear and mitochondrial genome assemblies of Tetragonisca angustula (Apidae: Meliponini), a tiny yet remarkable pollinator in the Neotropics.</title>
        <authorList>
            <person name="Ferrari R."/>
            <person name="Ricardo P.C."/>
            <person name="Dias F.C."/>
            <person name="Araujo N.S."/>
            <person name="Soares D.O."/>
            <person name="Zhou Q.-S."/>
            <person name="Zhu C.-D."/>
            <person name="Coutinho L."/>
            <person name="Airas M.C."/>
            <person name="Batista T.M."/>
        </authorList>
    </citation>
    <scope>NUCLEOTIDE SEQUENCE [LARGE SCALE GENOMIC DNA]</scope>
    <source>
        <strain evidence="3">ASF017062</strain>
        <tissue evidence="3">Abdomen</tissue>
    </source>
</reference>
<keyword evidence="4" id="KW-1185">Reference proteome</keyword>
<dbReference type="Proteomes" id="UP001432146">
    <property type="component" value="Unassembled WGS sequence"/>
</dbReference>
<gene>
    <name evidence="3" type="ORF">QLX08_010721</name>
</gene>
<name>A0AAW0ZB49_9HYME</name>
<dbReference type="PANTHER" id="PTHR13602">
    <property type="entry name" value="UPF0488 PROTEIN C8ORF33"/>
    <property type="match status" value="1"/>
</dbReference>
<dbReference type="Pfam" id="PF15393">
    <property type="entry name" value="DUF4615"/>
    <property type="match status" value="1"/>
</dbReference>
<feature type="region of interest" description="Disordered" evidence="2">
    <location>
        <begin position="140"/>
        <end position="160"/>
    </location>
</feature>
<dbReference type="AlphaFoldDB" id="A0AAW0ZB49"/>
<proteinExistence type="inferred from homology"/>
<accession>A0AAW0ZB49</accession>
<comment type="similarity">
    <text evidence="1">Belongs to the UPF0488 family.</text>
</comment>
<feature type="compositionally biased region" description="Polar residues" evidence="2">
    <location>
        <begin position="27"/>
        <end position="38"/>
    </location>
</feature>
<dbReference type="EMBL" id="JAWNGG020000301">
    <property type="protein sequence ID" value="KAK9294785.1"/>
    <property type="molecule type" value="Genomic_DNA"/>
</dbReference>
<evidence type="ECO:0000313" key="4">
    <source>
        <dbReference type="Proteomes" id="UP001432146"/>
    </source>
</evidence>
<sequence length="176" mass="19616">MPSKPKVIARKAATNERSTKPPKLTDLGSTAAETSSGLSQEAEDQFELELCWCIQQLEMCLATGKLSEKQTHDLTKNINVLKSNTAPLVKKRQIMRNTLGNYREKMAVDEQKHGKAACSIKFTPPSSQNKKYLFLRKAASTGKGKGEEGKHSNSSEKSVDTDDVQNIFKFNFHIKE</sequence>
<protein>
    <submittedName>
        <fullName evidence="3">Uncharacterized protein</fullName>
    </submittedName>
</protein>
<comment type="caution">
    <text evidence="3">The sequence shown here is derived from an EMBL/GenBank/DDBJ whole genome shotgun (WGS) entry which is preliminary data.</text>
</comment>
<feature type="region of interest" description="Disordered" evidence="2">
    <location>
        <begin position="1"/>
        <end position="38"/>
    </location>
</feature>
<evidence type="ECO:0000313" key="3">
    <source>
        <dbReference type="EMBL" id="KAK9294785.1"/>
    </source>
</evidence>
<organism evidence="3 4">
    <name type="scientific">Tetragonisca angustula</name>
    <dbReference type="NCBI Taxonomy" id="166442"/>
    <lineage>
        <taxon>Eukaryota</taxon>
        <taxon>Metazoa</taxon>
        <taxon>Ecdysozoa</taxon>
        <taxon>Arthropoda</taxon>
        <taxon>Hexapoda</taxon>
        <taxon>Insecta</taxon>
        <taxon>Pterygota</taxon>
        <taxon>Neoptera</taxon>
        <taxon>Endopterygota</taxon>
        <taxon>Hymenoptera</taxon>
        <taxon>Apocrita</taxon>
        <taxon>Aculeata</taxon>
        <taxon>Apoidea</taxon>
        <taxon>Anthophila</taxon>
        <taxon>Apidae</taxon>
        <taxon>Tetragonisca</taxon>
    </lineage>
</organism>